<sequence length="245" mass="26112">MRRRDALVIGGAVAIALAIPPLLRRRNGDFQFSDLPGLPGFRRLERGSLSAAPDVFAGLQTPREAAANDRLPNNLCAAVFPDPPAVGAVPVAVFSDYYCPYCAVLDRRLALLRDTGAPIDLTFHELPLLGDRSRWAARVALAATRQTDHTAIHLDMMQRVLRPGPAGVKAVAGRHGLDAAQLMNDAEGDEILAQMEDGLALGRALGMPGTPALMIGRTLVIGALPEPDLERIIALESEASVVACF</sequence>
<evidence type="ECO:0000313" key="2">
    <source>
        <dbReference type="EMBL" id="MBW4706936.1"/>
    </source>
</evidence>
<dbReference type="AlphaFoldDB" id="A0A9X1JXG0"/>
<comment type="caution">
    <text evidence="2">The sequence shown here is derived from an EMBL/GenBank/DDBJ whole genome shotgun (WGS) entry which is preliminary data.</text>
</comment>
<reference evidence="2" key="1">
    <citation type="submission" date="2021-07" db="EMBL/GenBank/DDBJ databases">
        <title>Roseobacter insulae sp. nov., isolated from a tidal flat.</title>
        <authorList>
            <person name="Park S."/>
            <person name="Yoon J.-H."/>
        </authorList>
    </citation>
    <scope>NUCLEOTIDE SEQUENCE</scope>
    <source>
        <strain evidence="2">YSTF-M11</strain>
    </source>
</reference>
<evidence type="ECO:0000313" key="3">
    <source>
        <dbReference type="Proteomes" id="UP001138661"/>
    </source>
</evidence>
<accession>A0A9X1JXG0</accession>
<proteinExistence type="predicted"/>
<evidence type="ECO:0000259" key="1">
    <source>
        <dbReference type="Pfam" id="PF01323"/>
    </source>
</evidence>
<feature type="domain" description="DSBA-like thioredoxin" evidence="1">
    <location>
        <begin position="91"/>
        <end position="233"/>
    </location>
</feature>
<gene>
    <name evidence="2" type="ORF">KX928_03950</name>
</gene>
<dbReference type="GO" id="GO:0016491">
    <property type="term" value="F:oxidoreductase activity"/>
    <property type="evidence" value="ECO:0007669"/>
    <property type="project" value="InterPro"/>
</dbReference>
<name>A0A9X1JXG0_9RHOB</name>
<dbReference type="InterPro" id="IPR001853">
    <property type="entry name" value="DSBA-like_thioredoxin_dom"/>
</dbReference>
<dbReference type="EMBL" id="JAHXDN010000001">
    <property type="protein sequence ID" value="MBW4706936.1"/>
    <property type="molecule type" value="Genomic_DNA"/>
</dbReference>
<organism evidence="2 3">
    <name type="scientific">Roseobacter insulae</name>
    <dbReference type="NCBI Taxonomy" id="2859783"/>
    <lineage>
        <taxon>Bacteria</taxon>
        <taxon>Pseudomonadati</taxon>
        <taxon>Pseudomonadota</taxon>
        <taxon>Alphaproteobacteria</taxon>
        <taxon>Rhodobacterales</taxon>
        <taxon>Roseobacteraceae</taxon>
        <taxon>Roseobacter</taxon>
    </lineage>
</organism>
<keyword evidence="3" id="KW-1185">Reference proteome</keyword>
<dbReference type="RefSeq" id="WP_219499217.1">
    <property type="nucleotide sequence ID" value="NZ_JAHXDN010000001.1"/>
</dbReference>
<dbReference type="Pfam" id="PF01323">
    <property type="entry name" value="DSBA"/>
    <property type="match status" value="1"/>
</dbReference>
<dbReference type="Proteomes" id="UP001138661">
    <property type="component" value="Unassembled WGS sequence"/>
</dbReference>
<protein>
    <submittedName>
        <fullName evidence="2">DsbA family protein</fullName>
    </submittedName>
</protein>